<dbReference type="Pfam" id="PF08418">
    <property type="entry name" value="Pol_alpha_B_N"/>
    <property type="match status" value="1"/>
</dbReference>
<organism evidence="10 11">
    <name type="scientific">Cloeon dipterum</name>
    <dbReference type="NCBI Taxonomy" id="197152"/>
    <lineage>
        <taxon>Eukaryota</taxon>
        <taxon>Metazoa</taxon>
        <taxon>Ecdysozoa</taxon>
        <taxon>Arthropoda</taxon>
        <taxon>Hexapoda</taxon>
        <taxon>Insecta</taxon>
        <taxon>Pterygota</taxon>
        <taxon>Palaeoptera</taxon>
        <taxon>Ephemeroptera</taxon>
        <taxon>Pisciforma</taxon>
        <taxon>Baetidae</taxon>
        <taxon>Cloeon</taxon>
    </lineage>
</organism>
<dbReference type="Gene3D" id="1.10.8.530">
    <property type="entry name" value="DNA polymerase alpha-primase, subunit B, N-terminal domain"/>
    <property type="match status" value="1"/>
</dbReference>
<sequence length="572" mass="62464">MVKKDAIIAEFENVGVSKLSDGTISKCLDICDQYELDEEELAEQWVAFSASHLGWHNKVDEDILARMVAEMEREKNKAKSIAKPRVSSQAKSNLSASIPSGYVTPQRAKPVSRISSEHDSTLADFSPASYSPAIFTPSGKKSASENSGKIVSEFGSSNEATWKASNVRRVSVESLATGSGVLTSQYKHMFEPAHLTRAILSDRIDFLGEQLRKQNDLPEFSSLEEQHADDAVFVGRISCCAEDLKLTANSVVITSASDKDAETPLNLQKVENYSHFTGQVVALLAHRAGGKLVPSKVFTDVGLKPSENPLSFDFSTGPMEIVVAAGPYTYSDALTYEPLQALTKYIIENKPHLVILCGPFVDSHQQHVQDSMMEGSYEQFFMRLLIDALGPLAGQHTRIVVVASSRDAHHLPIYPSPPYNLSAADKKALPDNVTLVSDPCLLDVGGLIIGVTSTDILKHIGPCEISSQSSDRLGRLANHLLQQACFYPLHPAQTSIALEAWEKYAQMPVKPHVLVLPSDLRFFIKNVDGSLVVNPERLAKGVGGGTFARLELTKPAEDKPFPENVRAQIVKI</sequence>
<gene>
    <name evidence="10" type="ORF">CLODIP_2_CD05824</name>
</gene>
<comment type="similarity">
    <text evidence="2 6">Belongs to the DNA polymerase alpha subunit B family.</text>
</comment>
<dbReference type="AlphaFoldDB" id="A0A8S1DA52"/>
<dbReference type="GO" id="GO:0005658">
    <property type="term" value="C:alpha DNA polymerase:primase complex"/>
    <property type="evidence" value="ECO:0007669"/>
    <property type="project" value="TreeGrafter"/>
</dbReference>
<dbReference type="InterPro" id="IPR054300">
    <property type="entry name" value="OB_DPOA2"/>
</dbReference>
<dbReference type="OrthoDB" id="336885at2759"/>
<name>A0A8S1DA52_9INSE</name>
<feature type="domain" description="DNA polymerase alpha/delta/epsilon subunit B" evidence="7">
    <location>
        <begin position="321"/>
        <end position="525"/>
    </location>
</feature>
<protein>
    <recommendedName>
        <fullName evidence="3 6">DNA polymerase alpha subunit B</fullName>
    </recommendedName>
</protein>
<dbReference type="Pfam" id="PF04042">
    <property type="entry name" value="DNA_pol_E_B"/>
    <property type="match status" value="1"/>
</dbReference>
<dbReference type="Pfam" id="PF22062">
    <property type="entry name" value="OB_DPOA2"/>
    <property type="match status" value="1"/>
</dbReference>
<keyword evidence="11" id="KW-1185">Reference proteome</keyword>
<reference evidence="10 11" key="1">
    <citation type="submission" date="2020-04" db="EMBL/GenBank/DDBJ databases">
        <authorList>
            <person name="Alioto T."/>
            <person name="Alioto T."/>
            <person name="Gomez Garrido J."/>
        </authorList>
    </citation>
    <scope>NUCLEOTIDE SEQUENCE [LARGE SCALE GENOMIC DNA]</scope>
</reference>
<keyword evidence="4 6" id="KW-0235">DNA replication</keyword>
<dbReference type="PANTHER" id="PTHR23061:SF12">
    <property type="entry name" value="DNA POLYMERASE ALPHA SUBUNIT B"/>
    <property type="match status" value="1"/>
</dbReference>
<comment type="function">
    <text evidence="6">Accessory subunit of the DNA polymerase alpha complex (also known as the alpha DNA polymerase-primase complex) which plays an essential role in the initiation of DNA synthesis.</text>
</comment>
<proteinExistence type="inferred from homology"/>
<dbReference type="Gene3D" id="3.60.21.60">
    <property type="match status" value="2"/>
</dbReference>
<evidence type="ECO:0000256" key="4">
    <source>
        <dbReference type="ARBA" id="ARBA00022705"/>
    </source>
</evidence>
<dbReference type="InterPro" id="IPR007185">
    <property type="entry name" value="DNA_pol_a/d/e_bsu"/>
</dbReference>
<evidence type="ECO:0000256" key="2">
    <source>
        <dbReference type="ARBA" id="ARBA00007299"/>
    </source>
</evidence>
<feature type="domain" description="DNA polymerase alpha subunit B N-terminal" evidence="8">
    <location>
        <begin position="6"/>
        <end position="67"/>
    </location>
</feature>
<evidence type="ECO:0000313" key="10">
    <source>
        <dbReference type="EMBL" id="CAB3377864.1"/>
    </source>
</evidence>
<comment type="subcellular location">
    <subcellularLocation>
        <location evidence="1 6">Nucleus</location>
    </subcellularLocation>
</comment>
<evidence type="ECO:0000256" key="6">
    <source>
        <dbReference type="PIRNR" id="PIRNR018300"/>
    </source>
</evidence>
<dbReference type="PIRSF" id="PIRSF018300">
    <property type="entry name" value="DNA_pol_alph_2"/>
    <property type="match status" value="1"/>
</dbReference>
<evidence type="ECO:0000259" key="9">
    <source>
        <dbReference type="Pfam" id="PF22062"/>
    </source>
</evidence>
<dbReference type="Proteomes" id="UP000494165">
    <property type="component" value="Unassembled WGS sequence"/>
</dbReference>
<dbReference type="PANTHER" id="PTHR23061">
    <property type="entry name" value="DNA POLYMERASE 2 ALPHA 70 KDA SUBUNIT"/>
    <property type="match status" value="1"/>
</dbReference>
<evidence type="ECO:0000256" key="3">
    <source>
        <dbReference type="ARBA" id="ARBA00018596"/>
    </source>
</evidence>
<keyword evidence="5 6" id="KW-0539">Nucleus</keyword>
<evidence type="ECO:0000256" key="1">
    <source>
        <dbReference type="ARBA" id="ARBA00004123"/>
    </source>
</evidence>
<dbReference type="InterPro" id="IPR043034">
    <property type="entry name" value="DNA_pol_alpha_B_N_sf"/>
</dbReference>
<dbReference type="InterPro" id="IPR016722">
    <property type="entry name" value="DNA_pol_alpha_bsu"/>
</dbReference>
<dbReference type="InterPro" id="IPR013627">
    <property type="entry name" value="Pol_alpha_B_N"/>
</dbReference>
<accession>A0A8S1DA52</accession>
<comment type="caution">
    <text evidence="10">The sequence shown here is derived from an EMBL/GenBank/DDBJ whole genome shotgun (WGS) entry which is preliminary data.</text>
</comment>
<evidence type="ECO:0000256" key="5">
    <source>
        <dbReference type="ARBA" id="ARBA00023242"/>
    </source>
</evidence>
<feature type="domain" description="DNA polymerase alpha subunit B OB" evidence="9">
    <location>
        <begin position="198"/>
        <end position="298"/>
    </location>
</feature>
<evidence type="ECO:0000259" key="8">
    <source>
        <dbReference type="Pfam" id="PF08418"/>
    </source>
</evidence>
<dbReference type="GO" id="GO:0006270">
    <property type="term" value="P:DNA replication initiation"/>
    <property type="evidence" value="ECO:0007669"/>
    <property type="project" value="TreeGrafter"/>
</dbReference>
<evidence type="ECO:0000259" key="7">
    <source>
        <dbReference type="Pfam" id="PF04042"/>
    </source>
</evidence>
<dbReference type="EMBL" id="CADEPI010000152">
    <property type="protein sequence ID" value="CAB3377864.1"/>
    <property type="molecule type" value="Genomic_DNA"/>
</dbReference>
<dbReference type="GO" id="GO:0003677">
    <property type="term" value="F:DNA binding"/>
    <property type="evidence" value="ECO:0007669"/>
    <property type="project" value="InterPro"/>
</dbReference>
<evidence type="ECO:0000313" key="11">
    <source>
        <dbReference type="Proteomes" id="UP000494165"/>
    </source>
</evidence>